<proteinExistence type="predicted"/>
<name>A0A498JNV2_MALDO</name>
<keyword evidence="2" id="KW-1185">Reference proteome</keyword>
<dbReference type="EMBL" id="RDQH01000332">
    <property type="protein sequence ID" value="RXH97240.1"/>
    <property type="molecule type" value="Genomic_DNA"/>
</dbReference>
<reference evidence="1 2" key="1">
    <citation type="submission" date="2018-10" db="EMBL/GenBank/DDBJ databases">
        <title>A high-quality apple genome assembly.</title>
        <authorList>
            <person name="Hu J."/>
        </authorList>
    </citation>
    <scope>NUCLEOTIDE SEQUENCE [LARGE SCALE GENOMIC DNA]</scope>
    <source>
        <strain evidence="2">cv. HFTH1</strain>
        <tissue evidence="1">Young leaf</tissue>
    </source>
</reference>
<organism evidence="1 2">
    <name type="scientific">Malus domestica</name>
    <name type="common">Apple</name>
    <name type="synonym">Pyrus malus</name>
    <dbReference type="NCBI Taxonomy" id="3750"/>
    <lineage>
        <taxon>Eukaryota</taxon>
        <taxon>Viridiplantae</taxon>
        <taxon>Streptophyta</taxon>
        <taxon>Embryophyta</taxon>
        <taxon>Tracheophyta</taxon>
        <taxon>Spermatophyta</taxon>
        <taxon>Magnoliopsida</taxon>
        <taxon>eudicotyledons</taxon>
        <taxon>Gunneridae</taxon>
        <taxon>Pentapetalae</taxon>
        <taxon>rosids</taxon>
        <taxon>fabids</taxon>
        <taxon>Rosales</taxon>
        <taxon>Rosaceae</taxon>
        <taxon>Amygdaloideae</taxon>
        <taxon>Maleae</taxon>
        <taxon>Malus</taxon>
    </lineage>
</organism>
<evidence type="ECO:0000313" key="2">
    <source>
        <dbReference type="Proteomes" id="UP000290289"/>
    </source>
</evidence>
<gene>
    <name evidence="1" type="ORF">DVH24_035908</name>
</gene>
<comment type="caution">
    <text evidence="1">The sequence shown here is derived from an EMBL/GenBank/DDBJ whole genome shotgun (WGS) entry which is preliminary data.</text>
</comment>
<dbReference type="AlphaFoldDB" id="A0A498JNV2"/>
<protein>
    <submittedName>
        <fullName evidence="1">Uncharacterized protein</fullName>
    </submittedName>
</protein>
<dbReference type="Proteomes" id="UP000290289">
    <property type="component" value="Chromosome 6"/>
</dbReference>
<evidence type="ECO:0000313" key="1">
    <source>
        <dbReference type="EMBL" id="RXH97240.1"/>
    </source>
</evidence>
<sequence length="91" mass="11328">MASELIKQDWTFRRWRRFEGSYLQWVQLRFLVHQMKTIFKSHDLWKLVDKGFGNSETEHDSRDEEQLSMKRILVEYQSAQRIRLTRIIEYY</sequence>
<accession>A0A498JNV2</accession>